<keyword evidence="1" id="KW-0472">Membrane</keyword>
<feature type="non-terminal residue" evidence="2">
    <location>
        <position position="83"/>
    </location>
</feature>
<organism evidence="2">
    <name type="scientific">marine sediment metagenome</name>
    <dbReference type="NCBI Taxonomy" id="412755"/>
    <lineage>
        <taxon>unclassified sequences</taxon>
        <taxon>metagenomes</taxon>
        <taxon>ecological metagenomes</taxon>
    </lineage>
</organism>
<evidence type="ECO:0000256" key="1">
    <source>
        <dbReference type="SAM" id="Phobius"/>
    </source>
</evidence>
<accession>X0WVE2</accession>
<dbReference type="EMBL" id="BARS01031312">
    <property type="protein sequence ID" value="GAG16716.1"/>
    <property type="molecule type" value="Genomic_DNA"/>
</dbReference>
<dbReference type="AlphaFoldDB" id="X0WVE2"/>
<name>X0WVE2_9ZZZZ</name>
<comment type="caution">
    <text evidence="2">The sequence shown here is derived from an EMBL/GenBank/DDBJ whole genome shotgun (WGS) entry which is preliminary data.</text>
</comment>
<proteinExistence type="predicted"/>
<evidence type="ECO:0000313" key="2">
    <source>
        <dbReference type="EMBL" id="GAG16716.1"/>
    </source>
</evidence>
<reference evidence="2" key="1">
    <citation type="journal article" date="2014" name="Front. Microbiol.">
        <title>High frequency of phylogenetically diverse reductive dehalogenase-homologous genes in deep subseafloor sedimentary metagenomes.</title>
        <authorList>
            <person name="Kawai M."/>
            <person name="Futagami T."/>
            <person name="Toyoda A."/>
            <person name="Takaki Y."/>
            <person name="Nishi S."/>
            <person name="Hori S."/>
            <person name="Arai W."/>
            <person name="Tsubouchi T."/>
            <person name="Morono Y."/>
            <person name="Uchiyama I."/>
            <person name="Ito T."/>
            <person name="Fujiyama A."/>
            <person name="Inagaki F."/>
            <person name="Takami H."/>
        </authorList>
    </citation>
    <scope>NUCLEOTIDE SEQUENCE</scope>
    <source>
        <strain evidence="2">Expedition CK06-06</strain>
    </source>
</reference>
<feature type="transmembrane region" description="Helical" evidence="1">
    <location>
        <begin position="6"/>
        <end position="28"/>
    </location>
</feature>
<protein>
    <recommendedName>
        <fullName evidence="3">Archaeal Type IV pilin N-terminal domain-containing protein</fullName>
    </recommendedName>
</protein>
<gene>
    <name evidence="2" type="ORF">S01H1_48744</name>
</gene>
<keyword evidence="1" id="KW-1133">Transmembrane helix</keyword>
<evidence type="ECO:0008006" key="3">
    <source>
        <dbReference type="Google" id="ProtNLM"/>
    </source>
</evidence>
<keyword evidence="1" id="KW-0812">Transmembrane</keyword>
<sequence length="83" mass="9080">MKKRGLSTIVTSLIIILLVLVAVGILYVTYINFVRTGTEDISLGKFTISLEIENVKVNENSVDVRVKRNPGKGDLTGIKFAVS</sequence>